<dbReference type="PANTHER" id="PTHR34293:SF1">
    <property type="entry name" value="HTH-TYPE TRANSCRIPTIONAL REGULATOR TRMBL2"/>
    <property type="match status" value="1"/>
</dbReference>
<dbReference type="EMBL" id="JBIAPK010000005">
    <property type="protein sequence ID" value="MFF3340540.1"/>
    <property type="molecule type" value="Genomic_DNA"/>
</dbReference>
<dbReference type="Pfam" id="PF00196">
    <property type="entry name" value="GerE"/>
    <property type="match status" value="1"/>
</dbReference>
<dbReference type="CDD" id="cd06170">
    <property type="entry name" value="LuxR_C_like"/>
    <property type="match status" value="1"/>
</dbReference>
<gene>
    <name evidence="2" type="ORF">ACFYWW_17660</name>
</gene>
<dbReference type="InterPro" id="IPR000792">
    <property type="entry name" value="Tscrpt_reg_LuxR_C"/>
</dbReference>
<reference evidence="2 3" key="1">
    <citation type="submission" date="2024-10" db="EMBL/GenBank/DDBJ databases">
        <title>The Natural Products Discovery Center: Release of the First 8490 Sequenced Strains for Exploring Actinobacteria Biosynthetic Diversity.</title>
        <authorList>
            <person name="Kalkreuter E."/>
            <person name="Kautsar S.A."/>
            <person name="Yang D."/>
            <person name="Bader C.D."/>
            <person name="Teijaro C.N."/>
            <person name="Fluegel L."/>
            <person name="Davis C.M."/>
            <person name="Simpson J.R."/>
            <person name="Lauterbach L."/>
            <person name="Steele A.D."/>
            <person name="Gui C."/>
            <person name="Meng S."/>
            <person name="Li G."/>
            <person name="Viehrig K."/>
            <person name="Ye F."/>
            <person name="Su P."/>
            <person name="Kiefer A.F."/>
            <person name="Nichols A."/>
            <person name="Cepeda A.J."/>
            <person name="Yan W."/>
            <person name="Fan B."/>
            <person name="Jiang Y."/>
            <person name="Adhikari A."/>
            <person name="Zheng C.-J."/>
            <person name="Schuster L."/>
            <person name="Cowan T.M."/>
            <person name="Smanski M.J."/>
            <person name="Chevrette M.G."/>
            <person name="De Carvalho L.P.S."/>
            <person name="Shen B."/>
        </authorList>
    </citation>
    <scope>NUCLEOTIDE SEQUENCE [LARGE SCALE GENOMIC DNA]</scope>
    <source>
        <strain evidence="2 3">NPDC003029</strain>
    </source>
</reference>
<comment type="caution">
    <text evidence="2">The sequence shown here is derived from an EMBL/GenBank/DDBJ whole genome shotgun (WGS) entry which is preliminary data.</text>
</comment>
<dbReference type="RefSeq" id="WP_214901258.1">
    <property type="nucleotide sequence ID" value="NZ_JBIAPK010000005.1"/>
</dbReference>
<feature type="domain" description="HTH luxR-type" evidence="1">
    <location>
        <begin position="228"/>
        <end position="293"/>
    </location>
</feature>
<evidence type="ECO:0000313" key="3">
    <source>
        <dbReference type="Proteomes" id="UP001601976"/>
    </source>
</evidence>
<dbReference type="InterPro" id="IPR051797">
    <property type="entry name" value="TrmB-like"/>
</dbReference>
<name>A0ABW6RG79_9ACTN</name>
<evidence type="ECO:0000313" key="2">
    <source>
        <dbReference type="EMBL" id="MFF3340540.1"/>
    </source>
</evidence>
<accession>A0ABW6RG79</accession>
<dbReference type="SMART" id="SM00421">
    <property type="entry name" value="HTH_LUXR"/>
    <property type="match status" value="1"/>
</dbReference>
<proteinExistence type="predicted"/>
<dbReference type="PANTHER" id="PTHR34293">
    <property type="entry name" value="HTH-TYPE TRANSCRIPTIONAL REGULATOR TRMBL2"/>
    <property type="match status" value="1"/>
</dbReference>
<dbReference type="Gene3D" id="1.10.10.10">
    <property type="entry name" value="Winged helix-like DNA-binding domain superfamily/Winged helix DNA-binding domain"/>
    <property type="match status" value="1"/>
</dbReference>
<evidence type="ECO:0000259" key="1">
    <source>
        <dbReference type="PROSITE" id="PS50043"/>
    </source>
</evidence>
<sequence>MTQLQFDLAQYFLVEAGLLRASDDPSGYTPVSPEAAVARLLEWEEQVATHQLSTVRELRSTMSTLAANLTLLQANARGETGAKLLIGEENICAALESASVRARSEVLSMWAHPAPAQDALDDVVRCTRLAVDRGVVARTIHLEAMTKVPHGMSYLEELRALGCEVRLAAVLPFQLILVDDSLAYVSTSSREGWSAALEVESRELGRLMRHTFEYCWVHGSTPLEPVDRPDSPMEPSAREAAVLRMLAIGRTDEAIARSLGVSTRTLRRMMTGLMDKLGAESRFQAGVQAAALGLVDYAHSR</sequence>
<dbReference type="InterPro" id="IPR016032">
    <property type="entry name" value="Sig_transdc_resp-reg_C-effctor"/>
</dbReference>
<dbReference type="InterPro" id="IPR036388">
    <property type="entry name" value="WH-like_DNA-bd_sf"/>
</dbReference>
<dbReference type="PRINTS" id="PR00038">
    <property type="entry name" value="HTHLUXR"/>
</dbReference>
<organism evidence="2 3">
    <name type="scientific">Streptomyces flavidovirens</name>
    <dbReference type="NCBI Taxonomy" id="67298"/>
    <lineage>
        <taxon>Bacteria</taxon>
        <taxon>Bacillati</taxon>
        <taxon>Actinomycetota</taxon>
        <taxon>Actinomycetes</taxon>
        <taxon>Kitasatosporales</taxon>
        <taxon>Streptomycetaceae</taxon>
        <taxon>Streptomyces</taxon>
    </lineage>
</organism>
<protein>
    <submittedName>
        <fullName evidence="2">LuxR C-terminal-related transcriptional regulator</fullName>
    </submittedName>
</protein>
<dbReference type="SUPFAM" id="SSF46894">
    <property type="entry name" value="C-terminal effector domain of the bipartite response regulators"/>
    <property type="match status" value="1"/>
</dbReference>
<dbReference type="PROSITE" id="PS50043">
    <property type="entry name" value="HTH_LUXR_2"/>
    <property type="match status" value="1"/>
</dbReference>
<keyword evidence="3" id="KW-1185">Reference proteome</keyword>
<dbReference type="Proteomes" id="UP001601976">
    <property type="component" value="Unassembled WGS sequence"/>
</dbReference>